<keyword evidence="3" id="KW-1185">Reference proteome</keyword>
<organism evidence="2 3">
    <name type="scientific">Saccharothrix xinjiangensis</name>
    <dbReference type="NCBI Taxonomy" id="204798"/>
    <lineage>
        <taxon>Bacteria</taxon>
        <taxon>Bacillati</taxon>
        <taxon>Actinomycetota</taxon>
        <taxon>Actinomycetes</taxon>
        <taxon>Pseudonocardiales</taxon>
        <taxon>Pseudonocardiaceae</taxon>
        <taxon>Saccharothrix</taxon>
    </lineage>
</organism>
<proteinExistence type="predicted"/>
<name>A0ABV9Y463_9PSEU</name>
<dbReference type="Proteomes" id="UP001595833">
    <property type="component" value="Unassembled WGS sequence"/>
</dbReference>
<feature type="domain" description="ER-bound oxygenase mpaB/mpaB'/Rubber oxygenase catalytic" evidence="1">
    <location>
        <begin position="55"/>
        <end position="276"/>
    </location>
</feature>
<evidence type="ECO:0000313" key="2">
    <source>
        <dbReference type="EMBL" id="MFC5056335.1"/>
    </source>
</evidence>
<dbReference type="EMBL" id="JBHSJB010000018">
    <property type="protein sequence ID" value="MFC5056335.1"/>
    <property type="molecule type" value="Genomic_DNA"/>
</dbReference>
<sequence>MDVDDLWRLPAVEEVRRRLGAAVFDRVAGPGGPATRDRIHLAPGPRWFDPDRPVRRVHGDAAMFIGGLRALLLQSLHPLAMAAVAGHSDYRADPWGRLQRTSAFLAVTTFGTASDAAGAIARVRGIHTRVRGAASDGTPYRADDPHLLEWVHVAEVDSFLRCHQRYGATRLSRAEQDGYVADTARVAVELGVPDPPTTAAGLAARLAAFRPELRGTPEAREAARFLLLTPPLPAPARVPYAAIAAAAVASLPAWTRLPLRLPFLPMTERTAVRLAGHGVTGAIRWLLPPARQPA</sequence>
<accession>A0ABV9Y463</accession>
<dbReference type="Pfam" id="PF09995">
    <property type="entry name" value="MPAB_Lcp_cat"/>
    <property type="match status" value="1"/>
</dbReference>
<dbReference type="PANTHER" id="PTHR36151:SF3">
    <property type="entry name" value="ER-BOUND OXYGENASE MPAB_MPAB'_RUBBER OXYGENASE CATALYTIC DOMAIN-CONTAINING PROTEIN"/>
    <property type="match status" value="1"/>
</dbReference>
<evidence type="ECO:0000259" key="1">
    <source>
        <dbReference type="Pfam" id="PF09995"/>
    </source>
</evidence>
<evidence type="ECO:0000313" key="3">
    <source>
        <dbReference type="Proteomes" id="UP001595833"/>
    </source>
</evidence>
<dbReference type="PANTHER" id="PTHR36151">
    <property type="entry name" value="BLR2777 PROTEIN"/>
    <property type="match status" value="1"/>
</dbReference>
<protein>
    <submittedName>
        <fullName evidence="2">Oxygenase MpaB family protein</fullName>
        <ecNumber evidence="2">1.-.-.-</ecNumber>
    </submittedName>
</protein>
<reference evidence="3" key="1">
    <citation type="journal article" date="2019" name="Int. J. Syst. Evol. Microbiol.">
        <title>The Global Catalogue of Microorganisms (GCM) 10K type strain sequencing project: providing services to taxonomists for standard genome sequencing and annotation.</title>
        <authorList>
            <consortium name="The Broad Institute Genomics Platform"/>
            <consortium name="The Broad Institute Genome Sequencing Center for Infectious Disease"/>
            <person name="Wu L."/>
            <person name="Ma J."/>
        </authorList>
    </citation>
    <scope>NUCLEOTIDE SEQUENCE [LARGE SCALE GENOMIC DNA]</scope>
    <source>
        <strain evidence="3">KCTC 12848</strain>
    </source>
</reference>
<dbReference type="RefSeq" id="WP_344043811.1">
    <property type="nucleotide sequence ID" value="NZ_BAAAKE010000052.1"/>
</dbReference>
<dbReference type="EC" id="1.-.-.-" evidence="2"/>
<comment type="caution">
    <text evidence="2">The sequence shown here is derived from an EMBL/GenBank/DDBJ whole genome shotgun (WGS) entry which is preliminary data.</text>
</comment>
<gene>
    <name evidence="2" type="ORF">ACFPFM_21560</name>
</gene>
<dbReference type="GO" id="GO:0016491">
    <property type="term" value="F:oxidoreductase activity"/>
    <property type="evidence" value="ECO:0007669"/>
    <property type="project" value="UniProtKB-KW"/>
</dbReference>
<keyword evidence="2" id="KW-0560">Oxidoreductase</keyword>
<dbReference type="InterPro" id="IPR018713">
    <property type="entry name" value="MPAB/Lcp_cat_dom"/>
</dbReference>